<accession>A0A4P8KZK3</accession>
<dbReference type="KEGG" id="dax:FDQ92_01450"/>
<keyword evidence="2" id="KW-1185">Reference proteome</keyword>
<organism evidence="1 2">
    <name type="scientific">Desulfoglaeba alkanexedens ALDC</name>
    <dbReference type="NCBI Taxonomy" id="980445"/>
    <lineage>
        <taxon>Bacteria</taxon>
        <taxon>Pseudomonadati</taxon>
        <taxon>Thermodesulfobacteriota</taxon>
        <taxon>Syntrophobacteria</taxon>
        <taxon>Syntrophobacterales</taxon>
        <taxon>Syntrophobacteraceae</taxon>
        <taxon>Desulfoglaeba</taxon>
    </lineage>
</organism>
<dbReference type="Proteomes" id="UP000298602">
    <property type="component" value="Chromosome"/>
</dbReference>
<dbReference type="OrthoDB" id="5517275at2"/>
<dbReference type="RefSeq" id="WP_137422949.1">
    <property type="nucleotide sequence ID" value="NZ_CP040098.1"/>
</dbReference>
<reference evidence="1 2" key="1">
    <citation type="submission" date="2019-05" db="EMBL/GenBank/DDBJ databases">
        <title>The Complete Genome Sequence of the n-alkane-degrading Desulfoglaeba alkanexedens ALDC reveals multiple alkylsuccinate synthase gene clusters.</title>
        <authorList>
            <person name="Callaghan A.V."/>
            <person name="Davidova I.A."/>
            <person name="Duncan K.E."/>
            <person name="Morris B."/>
            <person name="McInerney M.J."/>
        </authorList>
    </citation>
    <scope>NUCLEOTIDE SEQUENCE [LARGE SCALE GENOMIC DNA]</scope>
    <source>
        <strain evidence="1 2">ALDC</strain>
    </source>
</reference>
<evidence type="ECO:0000313" key="1">
    <source>
        <dbReference type="EMBL" id="QCQ20979.1"/>
    </source>
</evidence>
<reference evidence="1 2" key="2">
    <citation type="submission" date="2019-05" db="EMBL/GenBank/DDBJ databases">
        <authorList>
            <person name="Suflita J.M."/>
            <person name="Marks C.R."/>
        </authorList>
    </citation>
    <scope>NUCLEOTIDE SEQUENCE [LARGE SCALE GENOMIC DNA]</scope>
    <source>
        <strain evidence="1 2">ALDC</strain>
    </source>
</reference>
<gene>
    <name evidence="1" type="ORF">FDQ92_01450</name>
</gene>
<protein>
    <submittedName>
        <fullName evidence="1">Uncharacterized protein</fullName>
    </submittedName>
</protein>
<sequence length="83" mass="9280">MKRGLIIYVTEGGQCSEDSSGLQRLRCHYRADALRVASSEFDVTYGWWELVTRGMQEVVCVRAKMDEASEGLQVLGPPLRLCG</sequence>
<proteinExistence type="predicted"/>
<dbReference type="EMBL" id="CP040098">
    <property type="protein sequence ID" value="QCQ20979.1"/>
    <property type="molecule type" value="Genomic_DNA"/>
</dbReference>
<evidence type="ECO:0000313" key="2">
    <source>
        <dbReference type="Proteomes" id="UP000298602"/>
    </source>
</evidence>
<name>A0A4P8KZK3_9BACT</name>
<dbReference type="AlphaFoldDB" id="A0A4P8KZK3"/>